<sequence>MSDTMRAIVITESLIDGRLPEGLDKLEDRRYPHMLDERTPIEIIELTIPADRTADVGMQLAEALKPKLYYAHLLGEDHMLVAFPCVLARIDRDDPAATALAQTIGAQFDIPAEQMRFQEMFDEDHPDAPNSTTPESGTSR</sequence>
<gene>
    <name evidence="2" type="ORF">I2501_27965</name>
</gene>
<dbReference type="EMBL" id="JADPRT010000013">
    <property type="protein sequence ID" value="MBF9071866.1"/>
    <property type="molecule type" value="Genomic_DNA"/>
</dbReference>
<evidence type="ECO:0000313" key="2">
    <source>
        <dbReference type="EMBL" id="MBF9071866.1"/>
    </source>
</evidence>
<protein>
    <submittedName>
        <fullName evidence="2">Uncharacterized protein</fullName>
    </submittedName>
</protein>
<proteinExistence type="predicted"/>
<keyword evidence="3" id="KW-1185">Reference proteome</keyword>
<dbReference type="RefSeq" id="WP_196197022.1">
    <property type="nucleotide sequence ID" value="NZ_JADPRT010000013.1"/>
</dbReference>
<accession>A0A931BA68</accession>
<reference evidence="2" key="1">
    <citation type="submission" date="2020-11" db="EMBL/GenBank/DDBJ databases">
        <title>Isolation and identification of active actinomycetes.</title>
        <authorList>
            <person name="Yu B."/>
        </authorList>
    </citation>
    <scope>NUCLEOTIDE SEQUENCE</scope>
    <source>
        <strain evidence="2">NEAU-YB345</strain>
    </source>
</reference>
<dbReference type="Proteomes" id="UP000657385">
    <property type="component" value="Unassembled WGS sequence"/>
</dbReference>
<evidence type="ECO:0000256" key="1">
    <source>
        <dbReference type="SAM" id="MobiDB-lite"/>
    </source>
</evidence>
<organism evidence="2 3">
    <name type="scientific">Streptacidiphilus fuscans</name>
    <dbReference type="NCBI Taxonomy" id="2789292"/>
    <lineage>
        <taxon>Bacteria</taxon>
        <taxon>Bacillati</taxon>
        <taxon>Actinomycetota</taxon>
        <taxon>Actinomycetes</taxon>
        <taxon>Kitasatosporales</taxon>
        <taxon>Streptomycetaceae</taxon>
        <taxon>Streptacidiphilus</taxon>
    </lineage>
</organism>
<dbReference type="AlphaFoldDB" id="A0A931BA68"/>
<feature type="compositionally biased region" description="Polar residues" evidence="1">
    <location>
        <begin position="129"/>
        <end position="140"/>
    </location>
</feature>
<evidence type="ECO:0000313" key="3">
    <source>
        <dbReference type="Proteomes" id="UP000657385"/>
    </source>
</evidence>
<comment type="caution">
    <text evidence="2">The sequence shown here is derived from an EMBL/GenBank/DDBJ whole genome shotgun (WGS) entry which is preliminary data.</text>
</comment>
<feature type="region of interest" description="Disordered" evidence="1">
    <location>
        <begin position="119"/>
        <end position="140"/>
    </location>
</feature>
<name>A0A931BA68_9ACTN</name>